<dbReference type="GO" id="GO:0004866">
    <property type="term" value="F:endopeptidase inhibitor activity"/>
    <property type="evidence" value="ECO:0007669"/>
    <property type="project" value="InterPro"/>
</dbReference>
<dbReference type="PRINTS" id="PR00291">
    <property type="entry name" value="KUNITZINHBTR"/>
</dbReference>
<dbReference type="PANTHER" id="PTHR33107:SF5">
    <property type="entry name" value="KUNITZ TRYPSIN INHIBITOR 5"/>
    <property type="match status" value="1"/>
</dbReference>
<keyword evidence="4" id="KW-1185">Reference proteome</keyword>
<keyword evidence="2" id="KW-0732">Signal</keyword>
<evidence type="ECO:0000256" key="2">
    <source>
        <dbReference type="SAM" id="SignalP"/>
    </source>
</evidence>
<feature type="chain" id="PRO_5041899534" evidence="2">
    <location>
        <begin position="21"/>
        <end position="201"/>
    </location>
</feature>
<dbReference type="InterPro" id="IPR002160">
    <property type="entry name" value="Prot_inh_Kunz-lg"/>
</dbReference>
<gene>
    <name evidence="3" type="ORF">M8C21_017213</name>
</gene>
<organism evidence="3 4">
    <name type="scientific">Ambrosia artemisiifolia</name>
    <name type="common">Common ragweed</name>
    <dbReference type="NCBI Taxonomy" id="4212"/>
    <lineage>
        <taxon>Eukaryota</taxon>
        <taxon>Viridiplantae</taxon>
        <taxon>Streptophyta</taxon>
        <taxon>Embryophyta</taxon>
        <taxon>Tracheophyta</taxon>
        <taxon>Spermatophyta</taxon>
        <taxon>Magnoliopsida</taxon>
        <taxon>eudicotyledons</taxon>
        <taxon>Gunneridae</taxon>
        <taxon>Pentapetalae</taxon>
        <taxon>asterids</taxon>
        <taxon>campanulids</taxon>
        <taxon>Asterales</taxon>
        <taxon>Asteraceae</taxon>
        <taxon>Asteroideae</taxon>
        <taxon>Heliantheae alliance</taxon>
        <taxon>Heliantheae</taxon>
        <taxon>Ambrosia</taxon>
    </lineage>
</organism>
<dbReference type="InterPro" id="IPR011065">
    <property type="entry name" value="Kunitz_inhibitor_STI-like_sf"/>
</dbReference>
<dbReference type="EMBL" id="JAMZMK010007300">
    <property type="protein sequence ID" value="KAI7745292.1"/>
    <property type="molecule type" value="Genomic_DNA"/>
</dbReference>
<dbReference type="PANTHER" id="PTHR33107">
    <property type="entry name" value="KUNITZ TRYPSIN INHIBITOR 2"/>
    <property type="match status" value="1"/>
</dbReference>
<feature type="signal peptide" evidence="2">
    <location>
        <begin position="1"/>
        <end position="20"/>
    </location>
</feature>
<accession>A0AAD5CNZ3</accession>
<dbReference type="SUPFAM" id="SSF50386">
    <property type="entry name" value="STI-like"/>
    <property type="match status" value="1"/>
</dbReference>
<dbReference type="CDD" id="cd23375">
    <property type="entry name" value="beta-trefoil_STI_VvMLP-like"/>
    <property type="match status" value="1"/>
</dbReference>
<protein>
    <submittedName>
        <fullName evidence="3">Uncharacterized protein</fullName>
    </submittedName>
</protein>
<comment type="similarity">
    <text evidence="1">Belongs to the protease inhibitor I3 (leguminous Kunitz-type inhibitor) family.</text>
</comment>
<dbReference type="SMART" id="SM00452">
    <property type="entry name" value="STI"/>
    <property type="match status" value="1"/>
</dbReference>
<proteinExistence type="inferred from homology"/>
<comment type="caution">
    <text evidence="3">The sequence shown here is derived from an EMBL/GenBank/DDBJ whole genome shotgun (WGS) entry which is preliminary data.</text>
</comment>
<evidence type="ECO:0000313" key="4">
    <source>
        <dbReference type="Proteomes" id="UP001206925"/>
    </source>
</evidence>
<evidence type="ECO:0000313" key="3">
    <source>
        <dbReference type="EMBL" id="KAI7745292.1"/>
    </source>
</evidence>
<name>A0AAD5CNZ3_AMBAR</name>
<evidence type="ECO:0000256" key="1">
    <source>
        <dbReference type="ARBA" id="ARBA00005440"/>
    </source>
</evidence>
<reference evidence="3" key="1">
    <citation type="submission" date="2022-06" db="EMBL/GenBank/DDBJ databases">
        <title>Uncovering the hologenomic basis of an extraordinary plant invasion.</title>
        <authorList>
            <person name="Bieker V.C."/>
            <person name="Martin M.D."/>
            <person name="Gilbert T."/>
            <person name="Hodgins K."/>
            <person name="Battlay P."/>
            <person name="Petersen B."/>
            <person name="Wilson J."/>
        </authorList>
    </citation>
    <scope>NUCLEOTIDE SEQUENCE</scope>
    <source>
        <strain evidence="3">AA19_3_7</strain>
        <tissue evidence="3">Leaf</tissue>
    </source>
</reference>
<dbReference type="Proteomes" id="UP001206925">
    <property type="component" value="Unassembled WGS sequence"/>
</dbReference>
<sequence length="201" mass="22129">MKTYFFLFILLISTLSISSAQVPPVVLDLDRNFVRSDRSYYILPLIRGRGGGITLTPTTSNQTCPLDVAQENNEVSNGLPLTFIPINTNKNGIIRESTDLNIRFSGAKTCGQPAVWRVEVVNGQRFVSSRGSVGNPGLETISNWFKIEKYGRIGYKLAFCPSVCSTCKPVCGNIGSVIARNGRRRLVVSNELPLVVVFKRA</sequence>
<dbReference type="AlphaFoldDB" id="A0AAD5CNZ3"/>
<dbReference type="Gene3D" id="2.80.10.50">
    <property type="match status" value="1"/>
</dbReference>
<dbReference type="Pfam" id="PF00197">
    <property type="entry name" value="Kunitz_legume"/>
    <property type="match status" value="1"/>
</dbReference>